<dbReference type="GeneID" id="106166267"/>
<evidence type="ECO:0000256" key="1">
    <source>
        <dbReference type="SAM" id="SignalP"/>
    </source>
</evidence>
<protein>
    <submittedName>
        <fullName evidence="3">Uncharacterized protein LOC106166267</fullName>
    </submittedName>
</protein>
<keyword evidence="1" id="KW-0732">Signal</keyword>
<dbReference type="InParanoid" id="A0A1S3IPS2"/>
<proteinExistence type="predicted"/>
<keyword evidence="2" id="KW-1185">Reference proteome</keyword>
<reference evidence="3" key="1">
    <citation type="submission" date="2025-08" db="UniProtKB">
        <authorList>
            <consortium name="RefSeq"/>
        </authorList>
    </citation>
    <scope>IDENTIFICATION</scope>
    <source>
        <tissue evidence="3">Gonads</tissue>
    </source>
</reference>
<evidence type="ECO:0000313" key="2">
    <source>
        <dbReference type="Proteomes" id="UP000085678"/>
    </source>
</evidence>
<dbReference type="OrthoDB" id="10667993at2759"/>
<accession>A0A1S3IPS2</accession>
<feature type="signal peptide" evidence="1">
    <location>
        <begin position="1"/>
        <end position="20"/>
    </location>
</feature>
<dbReference type="KEGG" id="lak:106166267"/>
<sequence length="266" mass="29895">MQIKISTCLLLICGLQAVAGYWWRWSHWYQIMGRKPNQCGLDGVELGTYEHTFVLVMDGIFRGYEQDLGRLLKHHKCAGRMDNQTIIVEGRRAAKFLGNEFGLDLSSVTDEDLLDGRVPLEGGKMLFHPFTFDPAGKYRMIAETYRHWSRLHQNVPISHSGWVVEVFEPVTLNGPRFTGTLEPYAAMSVGEYVAQTGFPDHHNGTVVITYEAQYPVTTAGGGRYVVISLDVHSKQFGDGQSYGIFETNMATGDVNGREVITFPRKV</sequence>
<feature type="chain" id="PRO_5010346232" evidence="1">
    <location>
        <begin position="21"/>
        <end position="266"/>
    </location>
</feature>
<name>A0A1S3IPS2_LINAN</name>
<dbReference type="AlphaFoldDB" id="A0A1S3IPS2"/>
<organism evidence="2 3">
    <name type="scientific">Lingula anatina</name>
    <name type="common">Brachiopod</name>
    <name type="synonym">Lingula unguis</name>
    <dbReference type="NCBI Taxonomy" id="7574"/>
    <lineage>
        <taxon>Eukaryota</taxon>
        <taxon>Metazoa</taxon>
        <taxon>Spiralia</taxon>
        <taxon>Lophotrochozoa</taxon>
        <taxon>Brachiopoda</taxon>
        <taxon>Linguliformea</taxon>
        <taxon>Lingulata</taxon>
        <taxon>Lingulida</taxon>
        <taxon>Linguloidea</taxon>
        <taxon>Lingulidae</taxon>
        <taxon>Lingula</taxon>
    </lineage>
</organism>
<gene>
    <name evidence="3" type="primary">LOC106166267</name>
</gene>
<evidence type="ECO:0000313" key="3">
    <source>
        <dbReference type="RefSeq" id="XP_013400212.1"/>
    </source>
</evidence>
<dbReference type="Proteomes" id="UP000085678">
    <property type="component" value="Unplaced"/>
</dbReference>
<dbReference type="RefSeq" id="XP_013400212.1">
    <property type="nucleotide sequence ID" value="XM_013544758.1"/>
</dbReference>